<name>A0ABP6C4D4_9ACTN</name>
<comment type="caution">
    <text evidence="3">The sequence shown here is derived from an EMBL/GenBank/DDBJ whole genome shotgun (WGS) entry which is preliminary data.</text>
</comment>
<gene>
    <name evidence="3" type="ORF">GCM10009863_13970</name>
</gene>
<dbReference type="EMBL" id="BAAARJ010000004">
    <property type="protein sequence ID" value="GAA2601815.1"/>
    <property type="molecule type" value="Genomic_DNA"/>
</dbReference>
<accession>A0ABP6C4D4</accession>
<feature type="transmembrane region" description="Helical" evidence="2">
    <location>
        <begin position="32"/>
        <end position="52"/>
    </location>
</feature>
<evidence type="ECO:0008006" key="5">
    <source>
        <dbReference type="Google" id="ProtNLM"/>
    </source>
</evidence>
<keyword evidence="4" id="KW-1185">Reference proteome</keyword>
<protein>
    <recommendedName>
        <fullName evidence="5">Integral membrane protein</fullName>
    </recommendedName>
</protein>
<sequence>MIWEALGSTAIGLVLAHGATRRYPGRLPDRRLVLSTGPVAALLGGLISGIVLGPGHTLVALACALGVSAALLSLLLRDEAPARRQWRRDPLRTTPAPRGPAGLTRQGRARPSASYGPR</sequence>
<evidence type="ECO:0000313" key="4">
    <source>
        <dbReference type="Proteomes" id="UP001501447"/>
    </source>
</evidence>
<reference evidence="4" key="1">
    <citation type="journal article" date="2019" name="Int. J. Syst. Evol. Microbiol.">
        <title>The Global Catalogue of Microorganisms (GCM) 10K type strain sequencing project: providing services to taxonomists for standard genome sequencing and annotation.</title>
        <authorList>
            <consortium name="The Broad Institute Genomics Platform"/>
            <consortium name="The Broad Institute Genome Sequencing Center for Infectious Disease"/>
            <person name="Wu L."/>
            <person name="Ma J."/>
        </authorList>
    </citation>
    <scope>NUCLEOTIDE SEQUENCE [LARGE SCALE GENOMIC DNA]</scope>
    <source>
        <strain evidence="4">JCM 16373</strain>
    </source>
</reference>
<dbReference type="RefSeq" id="WP_344563259.1">
    <property type="nucleotide sequence ID" value="NZ_BAAARJ010000004.1"/>
</dbReference>
<feature type="region of interest" description="Disordered" evidence="1">
    <location>
        <begin position="85"/>
        <end position="118"/>
    </location>
</feature>
<organism evidence="3 4">
    <name type="scientific">Streptomyces axinellae</name>
    <dbReference type="NCBI Taxonomy" id="552788"/>
    <lineage>
        <taxon>Bacteria</taxon>
        <taxon>Bacillati</taxon>
        <taxon>Actinomycetota</taxon>
        <taxon>Actinomycetes</taxon>
        <taxon>Kitasatosporales</taxon>
        <taxon>Streptomycetaceae</taxon>
        <taxon>Streptomyces</taxon>
    </lineage>
</organism>
<feature type="transmembrane region" description="Helical" evidence="2">
    <location>
        <begin position="58"/>
        <end position="76"/>
    </location>
</feature>
<evidence type="ECO:0000256" key="1">
    <source>
        <dbReference type="SAM" id="MobiDB-lite"/>
    </source>
</evidence>
<evidence type="ECO:0000256" key="2">
    <source>
        <dbReference type="SAM" id="Phobius"/>
    </source>
</evidence>
<dbReference type="Proteomes" id="UP001501447">
    <property type="component" value="Unassembled WGS sequence"/>
</dbReference>
<proteinExistence type="predicted"/>
<evidence type="ECO:0000313" key="3">
    <source>
        <dbReference type="EMBL" id="GAA2601815.1"/>
    </source>
</evidence>
<keyword evidence="2" id="KW-1133">Transmembrane helix</keyword>
<keyword evidence="2" id="KW-0812">Transmembrane</keyword>
<keyword evidence="2" id="KW-0472">Membrane</keyword>